<comment type="caution">
    <text evidence="7">The sequence shown here is derived from an EMBL/GenBank/DDBJ whole genome shotgun (WGS) entry which is preliminary data.</text>
</comment>
<dbReference type="GO" id="GO:0016020">
    <property type="term" value="C:membrane"/>
    <property type="evidence" value="ECO:0007669"/>
    <property type="project" value="InterPro"/>
</dbReference>
<organism evidence="7 8">
    <name type="scientific">Microcella alkalica</name>
    <dbReference type="NCBI Taxonomy" id="355930"/>
    <lineage>
        <taxon>Bacteria</taxon>
        <taxon>Bacillati</taxon>
        <taxon>Actinomycetota</taxon>
        <taxon>Actinomycetes</taxon>
        <taxon>Micrococcales</taxon>
        <taxon>Microbacteriaceae</taxon>
        <taxon>Microcella</taxon>
    </lineage>
</organism>
<keyword evidence="5" id="KW-0812">Transmembrane</keyword>
<dbReference type="Gene3D" id="3.30.565.10">
    <property type="entry name" value="Histidine kinase-like ATPase, C-terminal domain"/>
    <property type="match status" value="1"/>
</dbReference>
<dbReference type="Pfam" id="PF07730">
    <property type="entry name" value="HisKA_3"/>
    <property type="match status" value="1"/>
</dbReference>
<feature type="coiled-coil region" evidence="4">
    <location>
        <begin position="158"/>
        <end position="192"/>
    </location>
</feature>
<dbReference type="EMBL" id="JACGWX010000012">
    <property type="protein sequence ID" value="MBA8849072.1"/>
    <property type="molecule type" value="Genomic_DNA"/>
</dbReference>
<feature type="transmembrane region" description="Helical" evidence="5">
    <location>
        <begin position="135"/>
        <end position="155"/>
    </location>
</feature>
<dbReference type="Proteomes" id="UP000585905">
    <property type="component" value="Unassembled WGS sequence"/>
</dbReference>
<dbReference type="SUPFAM" id="SSF55874">
    <property type="entry name" value="ATPase domain of HSP90 chaperone/DNA topoisomerase II/histidine kinase"/>
    <property type="match status" value="1"/>
</dbReference>
<dbReference type="InterPro" id="IPR011712">
    <property type="entry name" value="Sig_transdc_His_kin_sub3_dim/P"/>
</dbReference>
<keyword evidence="4" id="KW-0175">Coiled coil</keyword>
<gene>
    <name evidence="7" type="ORF">FHX53_002689</name>
</gene>
<evidence type="ECO:0000256" key="3">
    <source>
        <dbReference type="ARBA" id="ARBA00023012"/>
    </source>
</evidence>
<evidence type="ECO:0000313" key="8">
    <source>
        <dbReference type="Proteomes" id="UP000585905"/>
    </source>
</evidence>
<dbReference type="InterPro" id="IPR050482">
    <property type="entry name" value="Sensor_HK_TwoCompSys"/>
</dbReference>
<dbReference type="InterPro" id="IPR036890">
    <property type="entry name" value="HATPase_C_sf"/>
</dbReference>
<protein>
    <submittedName>
        <fullName evidence="7">Signal transduction histidine kinase</fullName>
    </submittedName>
</protein>
<dbReference type="PROSITE" id="PS50109">
    <property type="entry name" value="HIS_KIN"/>
    <property type="match status" value="1"/>
</dbReference>
<keyword evidence="1" id="KW-0808">Transferase</keyword>
<dbReference type="AlphaFoldDB" id="A0A839EFA5"/>
<dbReference type="PIRSF" id="PIRSF037434">
    <property type="entry name" value="STHK_ChrS"/>
    <property type="match status" value="1"/>
</dbReference>
<evidence type="ECO:0000259" key="6">
    <source>
        <dbReference type="PROSITE" id="PS50109"/>
    </source>
</evidence>
<dbReference type="GO" id="GO:0046983">
    <property type="term" value="F:protein dimerization activity"/>
    <property type="evidence" value="ECO:0007669"/>
    <property type="project" value="InterPro"/>
</dbReference>
<sequence length="400" mass="41464">MNERSAAVGRLTWWDAAVIGVAALLAVLLVLQTAEPWRLATGGAGLALLVVSWVALGRRGPEAPTAPWFVALAALAAGIAVAGYPTLAIIQVVVYPIAWVYAPTVRRAIVQNVAVAIAVGVGFLVSLGAEPENLPQTGFTIALSLGFSLAMGLWISRMTELGERNGALLRELQGAQEQIAALNRDAGAAAERERLARELHDTIAQDLTGLVLLAQRARRTGGDPEVLALIEDVARETLGETRALVAAGAAVAGATAAADADDRLDLAGALDRLAERFERETGAVVTIARAERDPVAGSALPRDVEVVVLRCAQEALANARKHARASRIEIAVGRTPDAVTLRVADDGIGFDPAAARDGFGLAGMRDRLALVEGSLDVASAPGRGTVLGVRVPVATAGVRA</sequence>
<keyword evidence="3" id="KW-0902">Two-component regulatory system</keyword>
<feature type="transmembrane region" description="Helical" evidence="5">
    <location>
        <begin position="12"/>
        <end position="31"/>
    </location>
</feature>
<evidence type="ECO:0000256" key="5">
    <source>
        <dbReference type="SAM" id="Phobius"/>
    </source>
</evidence>
<dbReference type="PANTHER" id="PTHR24421">
    <property type="entry name" value="NITRATE/NITRITE SENSOR PROTEIN NARX-RELATED"/>
    <property type="match status" value="1"/>
</dbReference>
<keyword evidence="2 7" id="KW-0418">Kinase</keyword>
<feature type="transmembrane region" description="Helical" evidence="5">
    <location>
        <begin position="38"/>
        <end position="56"/>
    </location>
</feature>
<dbReference type="InterPro" id="IPR003594">
    <property type="entry name" value="HATPase_dom"/>
</dbReference>
<evidence type="ECO:0000256" key="2">
    <source>
        <dbReference type="ARBA" id="ARBA00022777"/>
    </source>
</evidence>
<dbReference type="GO" id="GO:0000155">
    <property type="term" value="F:phosphorelay sensor kinase activity"/>
    <property type="evidence" value="ECO:0007669"/>
    <property type="project" value="InterPro"/>
</dbReference>
<keyword evidence="5" id="KW-1133">Transmembrane helix</keyword>
<reference evidence="7 8" key="1">
    <citation type="submission" date="2020-07" db="EMBL/GenBank/DDBJ databases">
        <title>Sequencing the genomes of 1000 actinobacteria strains.</title>
        <authorList>
            <person name="Klenk H.-P."/>
        </authorList>
    </citation>
    <scope>NUCLEOTIDE SEQUENCE [LARGE SCALE GENOMIC DNA]</scope>
    <source>
        <strain evidence="7 8">DSM 19663</strain>
    </source>
</reference>
<dbReference type="CDD" id="cd16917">
    <property type="entry name" value="HATPase_UhpB-NarQ-NarX-like"/>
    <property type="match status" value="1"/>
</dbReference>
<accession>A0A839EFA5</accession>
<keyword evidence="8" id="KW-1185">Reference proteome</keyword>
<dbReference type="RefSeq" id="WP_182491890.1">
    <property type="nucleotide sequence ID" value="NZ_BAAAOV010000008.1"/>
</dbReference>
<proteinExistence type="predicted"/>
<name>A0A839EFA5_9MICO</name>
<dbReference type="SMART" id="SM00387">
    <property type="entry name" value="HATPase_c"/>
    <property type="match status" value="1"/>
</dbReference>
<evidence type="ECO:0000256" key="4">
    <source>
        <dbReference type="SAM" id="Coils"/>
    </source>
</evidence>
<dbReference type="InterPro" id="IPR017205">
    <property type="entry name" value="Sig_transdc_His_kinase_ChrS"/>
</dbReference>
<evidence type="ECO:0000313" key="7">
    <source>
        <dbReference type="EMBL" id="MBA8849072.1"/>
    </source>
</evidence>
<dbReference type="InterPro" id="IPR005467">
    <property type="entry name" value="His_kinase_dom"/>
</dbReference>
<dbReference type="Gene3D" id="1.20.5.1930">
    <property type="match status" value="1"/>
</dbReference>
<evidence type="ECO:0000256" key="1">
    <source>
        <dbReference type="ARBA" id="ARBA00022679"/>
    </source>
</evidence>
<feature type="domain" description="Histidine kinase" evidence="6">
    <location>
        <begin position="314"/>
        <end position="395"/>
    </location>
</feature>
<keyword evidence="5" id="KW-0472">Membrane</keyword>
<feature type="transmembrane region" description="Helical" evidence="5">
    <location>
        <begin position="109"/>
        <end position="129"/>
    </location>
</feature>
<feature type="transmembrane region" description="Helical" evidence="5">
    <location>
        <begin position="68"/>
        <end position="97"/>
    </location>
</feature>
<dbReference type="Pfam" id="PF02518">
    <property type="entry name" value="HATPase_c"/>
    <property type="match status" value="1"/>
</dbReference>